<dbReference type="InterPro" id="IPR011009">
    <property type="entry name" value="Kinase-like_dom_sf"/>
</dbReference>
<dbReference type="GO" id="GO:0005524">
    <property type="term" value="F:ATP binding"/>
    <property type="evidence" value="ECO:0007669"/>
    <property type="project" value="InterPro"/>
</dbReference>
<dbReference type="InterPro" id="IPR008271">
    <property type="entry name" value="Ser/Thr_kinase_AS"/>
</dbReference>
<keyword evidence="1" id="KW-0812">Transmembrane</keyword>
<reference evidence="3" key="2">
    <citation type="submission" date="2019-06" db="EMBL/GenBank/DDBJ databases">
        <title>Genomics analysis of Aphanomyces spp. identifies a new class of oomycete effector associated with host adaptation.</title>
        <authorList>
            <person name="Gaulin E."/>
        </authorList>
    </citation>
    <scope>NUCLEOTIDE SEQUENCE</scope>
    <source>
        <strain evidence="3">CBS 578.67</strain>
    </source>
</reference>
<dbReference type="OrthoDB" id="26722at2759"/>
<protein>
    <submittedName>
        <fullName evidence="4">Aste57867_18023 protein</fullName>
    </submittedName>
</protein>
<evidence type="ECO:0000313" key="4">
    <source>
        <dbReference type="EMBL" id="VFT94762.1"/>
    </source>
</evidence>
<dbReference type="GO" id="GO:0004674">
    <property type="term" value="F:protein serine/threonine kinase activity"/>
    <property type="evidence" value="ECO:0007669"/>
    <property type="project" value="TreeGrafter"/>
</dbReference>
<dbReference type="SUPFAM" id="SSF56112">
    <property type="entry name" value="Protein kinase-like (PK-like)"/>
    <property type="match status" value="1"/>
</dbReference>
<keyword evidence="5" id="KW-1185">Reference proteome</keyword>
<proteinExistence type="predicted"/>
<dbReference type="Pfam" id="PF07714">
    <property type="entry name" value="PK_Tyr_Ser-Thr"/>
    <property type="match status" value="1"/>
</dbReference>
<dbReference type="EMBL" id="CAADRA010006392">
    <property type="protein sequence ID" value="VFT94762.1"/>
    <property type="molecule type" value="Genomic_DNA"/>
</dbReference>
<feature type="domain" description="Protein kinase" evidence="2">
    <location>
        <begin position="363"/>
        <end position="633"/>
    </location>
</feature>
<dbReference type="AlphaFoldDB" id="A0A485L907"/>
<gene>
    <name evidence="4" type="primary">Aste57867_18023</name>
    <name evidence="3" type="ORF">As57867_017961</name>
    <name evidence="4" type="ORF">ASTE57867_18023</name>
</gene>
<sequence length="638" mass="69994">MRVGSSLVAAAAAGIAADDPASLPGAFQNGNDMQNPYHIVEPQEVIWAWGTLEGDKGVARPDNWTSVTEDHLLYNNHNITKLTFLNIHLPTIGRHVLPSQLQDIAIANCDLTTVPHDIVQMPHLTKLDLNRNNIPSVNLPVVIYSSLTQINMQENMLTAFNISAPNLIQLDLTSNQLTTIPSCVYTMMELLELYLTKNSISLPLVVSSDEFEFLSGLDYFYMDLPVNDTASCPGESQLHVLKGNKLCVQPFSSSTNRTSIAAPATSSPDAASNWTYSTLSWILLVSGILEAIIGVGVYLVYRKQKLMRRQYVQHGSSHATSSGERERLLSVEHVLYASMEAWTGNPLTDALETHATRLDCDALTLDKRLAQGGYGEVWLGHYHASLVAIKLLLPEKRSIADIEAFVREIVLLASLDHPHIVHCIGAAWPKSKRDLMLVTEYVAGGDLRALLDVDTTQRDWPRTKVQYAIDIAHAMEYMHALEIVHRDLKAKNVLIDPTTNGAKVCDFGVATHLHQLGDPTDVTLYGFGTSRWIAPEVLTGDAFTKAADVYAFGIVLSELDSHQIPFANARTPSGNDMTNVAILQQVVKGTMKPTFGDSCPREIATLASLCLHPNPKARPTASTIVATLVQVRLPDDES</sequence>
<dbReference type="SUPFAM" id="SSF52058">
    <property type="entry name" value="L domain-like"/>
    <property type="match status" value="1"/>
</dbReference>
<keyword evidence="1" id="KW-1133">Transmembrane helix</keyword>
<dbReference type="Gene3D" id="1.10.510.10">
    <property type="entry name" value="Transferase(Phosphotransferase) domain 1"/>
    <property type="match status" value="1"/>
</dbReference>
<dbReference type="InterPro" id="IPR051681">
    <property type="entry name" value="Ser/Thr_Kinases-Pseudokinases"/>
</dbReference>
<dbReference type="InterPro" id="IPR032675">
    <property type="entry name" value="LRR_dom_sf"/>
</dbReference>
<reference evidence="4 5" key="1">
    <citation type="submission" date="2019-03" db="EMBL/GenBank/DDBJ databases">
        <authorList>
            <person name="Gaulin E."/>
            <person name="Dumas B."/>
        </authorList>
    </citation>
    <scope>NUCLEOTIDE SEQUENCE [LARGE SCALE GENOMIC DNA]</scope>
    <source>
        <strain evidence="4">CBS 568.67</strain>
    </source>
</reference>
<feature type="transmembrane region" description="Helical" evidence="1">
    <location>
        <begin position="279"/>
        <end position="301"/>
    </location>
</feature>
<evidence type="ECO:0000313" key="5">
    <source>
        <dbReference type="Proteomes" id="UP000332933"/>
    </source>
</evidence>
<dbReference type="InterPro" id="IPR001245">
    <property type="entry name" value="Ser-Thr/Tyr_kinase_cat_dom"/>
</dbReference>
<dbReference type="Proteomes" id="UP000332933">
    <property type="component" value="Unassembled WGS sequence"/>
</dbReference>
<dbReference type="InterPro" id="IPR000719">
    <property type="entry name" value="Prot_kinase_dom"/>
</dbReference>
<accession>A0A485L907</accession>
<dbReference type="PANTHER" id="PTHR44329:SF214">
    <property type="entry name" value="PROTEIN KINASE DOMAIN-CONTAINING PROTEIN"/>
    <property type="match status" value="1"/>
</dbReference>
<dbReference type="Gene3D" id="3.80.10.10">
    <property type="entry name" value="Ribonuclease Inhibitor"/>
    <property type="match status" value="1"/>
</dbReference>
<evidence type="ECO:0000256" key="1">
    <source>
        <dbReference type="SAM" id="Phobius"/>
    </source>
</evidence>
<keyword evidence="1" id="KW-0472">Membrane</keyword>
<dbReference type="EMBL" id="VJMH01006371">
    <property type="protein sequence ID" value="KAF0690576.1"/>
    <property type="molecule type" value="Genomic_DNA"/>
</dbReference>
<dbReference type="PANTHER" id="PTHR44329">
    <property type="entry name" value="SERINE/THREONINE-PROTEIN KINASE TNNI3K-RELATED"/>
    <property type="match status" value="1"/>
</dbReference>
<dbReference type="PROSITE" id="PS00108">
    <property type="entry name" value="PROTEIN_KINASE_ST"/>
    <property type="match status" value="1"/>
</dbReference>
<evidence type="ECO:0000259" key="2">
    <source>
        <dbReference type="PROSITE" id="PS50011"/>
    </source>
</evidence>
<name>A0A485L907_9STRA</name>
<dbReference type="SMART" id="SM00220">
    <property type="entry name" value="S_TKc"/>
    <property type="match status" value="1"/>
</dbReference>
<evidence type="ECO:0000313" key="3">
    <source>
        <dbReference type="EMBL" id="KAF0690576.1"/>
    </source>
</evidence>
<organism evidence="4 5">
    <name type="scientific">Aphanomyces stellatus</name>
    <dbReference type="NCBI Taxonomy" id="120398"/>
    <lineage>
        <taxon>Eukaryota</taxon>
        <taxon>Sar</taxon>
        <taxon>Stramenopiles</taxon>
        <taxon>Oomycota</taxon>
        <taxon>Saprolegniomycetes</taxon>
        <taxon>Saprolegniales</taxon>
        <taxon>Verrucalvaceae</taxon>
        <taxon>Aphanomyces</taxon>
    </lineage>
</organism>
<dbReference type="PROSITE" id="PS50011">
    <property type="entry name" value="PROTEIN_KINASE_DOM"/>
    <property type="match status" value="1"/>
</dbReference>